<gene>
    <name evidence="1" type="ORF">CCR87_09370</name>
</gene>
<protein>
    <recommendedName>
        <fullName evidence="3">Porin</fullName>
    </recommendedName>
</protein>
<evidence type="ECO:0000313" key="1">
    <source>
        <dbReference type="EMBL" id="MBK5927532.1"/>
    </source>
</evidence>
<reference evidence="1" key="1">
    <citation type="submission" date="2017-05" db="EMBL/GenBank/DDBJ databases">
        <authorList>
            <person name="Imhoff J.F."/>
            <person name="Rahn T."/>
            <person name="Kuenzel S."/>
            <person name="Neulinger S.C."/>
        </authorList>
    </citation>
    <scope>NUCLEOTIDE SEQUENCE</scope>
    <source>
        <strain evidence="1">LMG 28126</strain>
    </source>
</reference>
<evidence type="ECO:0008006" key="3">
    <source>
        <dbReference type="Google" id="ProtNLM"/>
    </source>
</evidence>
<name>A0A934TKJ5_9RHOB</name>
<sequence length="159" mass="17970">MLNSADKRRFHDIAVRWNGDFGDVSVQTAASYGWDHDPDAPNERRVVAAASLFHNPTGLNLSLGASSRIDGPKQVYIRAGWRTDLFDVDTTSLSVDWFRGCDFVTDGSRTKSYGLYAVQSFDALSLDVYTDWRRFICSDRTPTRYQNANGVLLGARWFF</sequence>
<comment type="caution">
    <text evidence="1">The sequence shown here is derived from an EMBL/GenBank/DDBJ whole genome shotgun (WGS) entry which is preliminary data.</text>
</comment>
<accession>A0A934TKJ5</accession>
<keyword evidence="2" id="KW-1185">Reference proteome</keyword>
<evidence type="ECO:0000313" key="2">
    <source>
        <dbReference type="Proteomes" id="UP000706333"/>
    </source>
</evidence>
<dbReference type="AlphaFoldDB" id="A0A934TKJ5"/>
<organism evidence="1 2">
    <name type="scientific">Rhodobaculum claviforme</name>
    <dbReference type="NCBI Taxonomy" id="1549854"/>
    <lineage>
        <taxon>Bacteria</taxon>
        <taxon>Pseudomonadati</taxon>
        <taxon>Pseudomonadota</taxon>
        <taxon>Alphaproteobacteria</taxon>
        <taxon>Rhodobacterales</taxon>
        <taxon>Paracoccaceae</taxon>
        <taxon>Rhodobaculum</taxon>
    </lineage>
</organism>
<dbReference type="RefSeq" id="WP_201157292.1">
    <property type="nucleotide sequence ID" value="NZ_NHSD01000256.1"/>
</dbReference>
<dbReference type="Proteomes" id="UP000706333">
    <property type="component" value="Unassembled WGS sequence"/>
</dbReference>
<proteinExistence type="predicted"/>
<reference evidence="1" key="2">
    <citation type="journal article" date="2020" name="Microorganisms">
        <title>Osmotic Adaptation and Compatible Solute Biosynthesis of Phototrophic Bacteria as Revealed from Genome Analyses.</title>
        <authorList>
            <person name="Imhoff J.F."/>
            <person name="Rahn T."/>
            <person name="Kunzel S."/>
            <person name="Keller A."/>
            <person name="Neulinger S.C."/>
        </authorList>
    </citation>
    <scope>NUCLEOTIDE SEQUENCE</scope>
    <source>
        <strain evidence="1">LMG 28126</strain>
    </source>
</reference>
<dbReference type="EMBL" id="NHSD01000256">
    <property type="protein sequence ID" value="MBK5927532.1"/>
    <property type="molecule type" value="Genomic_DNA"/>
</dbReference>